<proteinExistence type="predicted"/>
<gene>
    <name evidence="1" type="ORF">UFOPK1505_00483</name>
</gene>
<evidence type="ECO:0000313" key="1">
    <source>
        <dbReference type="EMBL" id="CAB4545891.1"/>
    </source>
</evidence>
<reference evidence="1" key="1">
    <citation type="submission" date="2020-05" db="EMBL/GenBank/DDBJ databases">
        <authorList>
            <person name="Chiriac C."/>
            <person name="Salcher M."/>
            <person name="Ghai R."/>
            <person name="Kavagutti S V."/>
        </authorList>
    </citation>
    <scope>NUCLEOTIDE SEQUENCE</scope>
</reference>
<accession>A0A6J6C3H6</accession>
<dbReference type="AlphaFoldDB" id="A0A6J6C3H6"/>
<name>A0A6J6C3H6_9ZZZZ</name>
<protein>
    <submittedName>
        <fullName evidence="1">Unannotated protein</fullName>
    </submittedName>
</protein>
<dbReference type="EMBL" id="CAEZSS010000073">
    <property type="protein sequence ID" value="CAB4545891.1"/>
    <property type="molecule type" value="Genomic_DNA"/>
</dbReference>
<sequence>MPSERSFSSNQVRNDLGFSTALVSWYKNDLLALPPPLAMNKKLYSSA</sequence>
<organism evidence="1">
    <name type="scientific">freshwater metagenome</name>
    <dbReference type="NCBI Taxonomy" id="449393"/>
    <lineage>
        <taxon>unclassified sequences</taxon>
        <taxon>metagenomes</taxon>
        <taxon>ecological metagenomes</taxon>
    </lineage>
</organism>